<dbReference type="EMBL" id="LXQA010370747">
    <property type="protein sequence ID" value="MCI47311.1"/>
    <property type="molecule type" value="Genomic_DNA"/>
</dbReference>
<keyword evidence="2" id="KW-1185">Reference proteome</keyword>
<dbReference type="AlphaFoldDB" id="A0A392SEI7"/>
<sequence length="29" mass="3445">MSEGWSRDVKFKLIVFNQLNTNMDKTITQ</sequence>
<feature type="non-terminal residue" evidence="1">
    <location>
        <position position="29"/>
    </location>
</feature>
<reference evidence="1 2" key="1">
    <citation type="journal article" date="2018" name="Front. Plant Sci.">
        <title>Red Clover (Trifolium pratense) and Zigzag Clover (T. medium) - A Picture of Genomic Similarities and Differences.</title>
        <authorList>
            <person name="Dluhosova J."/>
            <person name="Istvanek J."/>
            <person name="Nedelnik J."/>
            <person name="Repkova J."/>
        </authorList>
    </citation>
    <scope>NUCLEOTIDE SEQUENCE [LARGE SCALE GENOMIC DNA]</scope>
    <source>
        <strain evidence="2">cv. 10/8</strain>
        <tissue evidence="1">Leaf</tissue>
    </source>
</reference>
<comment type="caution">
    <text evidence="1">The sequence shown here is derived from an EMBL/GenBank/DDBJ whole genome shotgun (WGS) entry which is preliminary data.</text>
</comment>
<protein>
    <submittedName>
        <fullName evidence="1">Uncharacterized protein</fullName>
    </submittedName>
</protein>
<evidence type="ECO:0000313" key="1">
    <source>
        <dbReference type="EMBL" id="MCI47311.1"/>
    </source>
</evidence>
<proteinExistence type="predicted"/>
<name>A0A392SEI7_9FABA</name>
<accession>A0A392SEI7</accession>
<dbReference type="Proteomes" id="UP000265520">
    <property type="component" value="Unassembled WGS sequence"/>
</dbReference>
<evidence type="ECO:0000313" key="2">
    <source>
        <dbReference type="Proteomes" id="UP000265520"/>
    </source>
</evidence>
<organism evidence="1 2">
    <name type="scientific">Trifolium medium</name>
    <dbReference type="NCBI Taxonomy" id="97028"/>
    <lineage>
        <taxon>Eukaryota</taxon>
        <taxon>Viridiplantae</taxon>
        <taxon>Streptophyta</taxon>
        <taxon>Embryophyta</taxon>
        <taxon>Tracheophyta</taxon>
        <taxon>Spermatophyta</taxon>
        <taxon>Magnoliopsida</taxon>
        <taxon>eudicotyledons</taxon>
        <taxon>Gunneridae</taxon>
        <taxon>Pentapetalae</taxon>
        <taxon>rosids</taxon>
        <taxon>fabids</taxon>
        <taxon>Fabales</taxon>
        <taxon>Fabaceae</taxon>
        <taxon>Papilionoideae</taxon>
        <taxon>50 kb inversion clade</taxon>
        <taxon>NPAAA clade</taxon>
        <taxon>Hologalegina</taxon>
        <taxon>IRL clade</taxon>
        <taxon>Trifolieae</taxon>
        <taxon>Trifolium</taxon>
    </lineage>
</organism>